<dbReference type="EnsemblPlants" id="TuG1812G0500000306.01.T01">
    <property type="protein sequence ID" value="TuG1812G0500000306.01.T01"/>
    <property type="gene ID" value="TuG1812G0500000306.01"/>
</dbReference>
<name>A0A8R7UDE8_TRIUA</name>
<proteinExistence type="predicted"/>
<reference evidence="1" key="3">
    <citation type="submission" date="2022-06" db="UniProtKB">
        <authorList>
            <consortium name="EnsemblPlants"/>
        </authorList>
    </citation>
    <scope>IDENTIFICATION</scope>
</reference>
<accession>A0A8R7UDE8</accession>
<evidence type="ECO:0000313" key="1">
    <source>
        <dbReference type="EnsemblPlants" id="TuG1812G0500000306.01.T01"/>
    </source>
</evidence>
<dbReference type="Gramene" id="TuG1812G0500000306.01.T01">
    <property type="protein sequence ID" value="TuG1812G0500000306.01.T01"/>
    <property type="gene ID" value="TuG1812G0500000306.01"/>
</dbReference>
<protein>
    <submittedName>
        <fullName evidence="1">Uncharacterized protein</fullName>
    </submittedName>
</protein>
<evidence type="ECO:0000313" key="2">
    <source>
        <dbReference type="Proteomes" id="UP000015106"/>
    </source>
</evidence>
<reference evidence="1" key="2">
    <citation type="submission" date="2018-03" db="EMBL/GenBank/DDBJ databases">
        <title>The Triticum urartu genome reveals the dynamic nature of wheat genome evolution.</title>
        <authorList>
            <person name="Ling H."/>
            <person name="Ma B."/>
            <person name="Shi X."/>
            <person name="Liu H."/>
            <person name="Dong L."/>
            <person name="Sun H."/>
            <person name="Cao Y."/>
            <person name="Gao Q."/>
            <person name="Zheng S."/>
            <person name="Li Y."/>
            <person name="Yu Y."/>
            <person name="Du H."/>
            <person name="Qi M."/>
            <person name="Li Y."/>
            <person name="Yu H."/>
            <person name="Cui Y."/>
            <person name="Wang N."/>
            <person name="Chen C."/>
            <person name="Wu H."/>
            <person name="Zhao Y."/>
            <person name="Zhang J."/>
            <person name="Li Y."/>
            <person name="Zhou W."/>
            <person name="Zhang B."/>
            <person name="Hu W."/>
            <person name="Eijk M."/>
            <person name="Tang J."/>
            <person name="Witsenboer H."/>
            <person name="Zhao S."/>
            <person name="Li Z."/>
            <person name="Zhang A."/>
            <person name="Wang D."/>
            <person name="Liang C."/>
        </authorList>
    </citation>
    <scope>NUCLEOTIDE SEQUENCE [LARGE SCALE GENOMIC DNA]</scope>
    <source>
        <strain evidence="1">cv. G1812</strain>
    </source>
</reference>
<dbReference type="AlphaFoldDB" id="A0A8R7UDE8"/>
<sequence>MEACSNVDSYGLITILVLVHVYDVCTHDLSSFPLALIISHNLVPSHFLSRKKQLCSYNQSLMNLIINSQFPQLLSNLVGVIKKRGLLISLCIFFRISRHCKAYSSQMKPELLGAGSLEELAMVDVWVDVDAH</sequence>
<organism evidence="1 2">
    <name type="scientific">Triticum urartu</name>
    <name type="common">Red wild einkorn</name>
    <name type="synonym">Crithodium urartu</name>
    <dbReference type="NCBI Taxonomy" id="4572"/>
    <lineage>
        <taxon>Eukaryota</taxon>
        <taxon>Viridiplantae</taxon>
        <taxon>Streptophyta</taxon>
        <taxon>Embryophyta</taxon>
        <taxon>Tracheophyta</taxon>
        <taxon>Spermatophyta</taxon>
        <taxon>Magnoliopsida</taxon>
        <taxon>Liliopsida</taxon>
        <taxon>Poales</taxon>
        <taxon>Poaceae</taxon>
        <taxon>BOP clade</taxon>
        <taxon>Pooideae</taxon>
        <taxon>Triticodae</taxon>
        <taxon>Triticeae</taxon>
        <taxon>Triticinae</taxon>
        <taxon>Triticum</taxon>
    </lineage>
</organism>
<keyword evidence="2" id="KW-1185">Reference proteome</keyword>
<dbReference type="Proteomes" id="UP000015106">
    <property type="component" value="Chromosome 5"/>
</dbReference>
<reference evidence="2" key="1">
    <citation type="journal article" date="2013" name="Nature">
        <title>Draft genome of the wheat A-genome progenitor Triticum urartu.</title>
        <authorList>
            <person name="Ling H.Q."/>
            <person name="Zhao S."/>
            <person name="Liu D."/>
            <person name="Wang J."/>
            <person name="Sun H."/>
            <person name="Zhang C."/>
            <person name="Fan H."/>
            <person name="Li D."/>
            <person name="Dong L."/>
            <person name="Tao Y."/>
            <person name="Gao C."/>
            <person name="Wu H."/>
            <person name="Li Y."/>
            <person name="Cui Y."/>
            <person name="Guo X."/>
            <person name="Zheng S."/>
            <person name="Wang B."/>
            <person name="Yu K."/>
            <person name="Liang Q."/>
            <person name="Yang W."/>
            <person name="Lou X."/>
            <person name="Chen J."/>
            <person name="Feng M."/>
            <person name="Jian J."/>
            <person name="Zhang X."/>
            <person name="Luo G."/>
            <person name="Jiang Y."/>
            <person name="Liu J."/>
            <person name="Wang Z."/>
            <person name="Sha Y."/>
            <person name="Zhang B."/>
            <person name="Wu H."/>
            <person name="Tang D."/>
            <person name="Shen Q."/>
            <person name="Xue P."/>
            <person name="Zou S."/>
            <person name="Wang X."/>
            <person name="Liu X."/>
            <person name="Wang F."/>
            <person name="Yang Y."/>
            <person name="An X."/>
            <person name="Dong Z."/>
            <person name="Zhang K."/>
            <person name="Zhang X."/>
            <person name="Luo M.C."/>
            <person name="Dvorak J."/>
            <person name="Tong Y."/>
            <person name="Wang J."/>
            <person name="Yang H."/>
            <person name="Li Z."/>
            <person name="Wang D."/>
            <person name="Zhang A."/>
            <person name="Wang J."/>
        </authorList>
    </citation>
    <scope>NUCLEOTIDE SEQUENCE</scope>
    <source>
        <strain evidence="2">cv. G1812</strain>
    </source>
</reference>